<keyword evidence="2" id="KW-1185">Reference proteome</keyword>
<dbReference type="Proteomes" id="UP000000702">
    <property type="component" value="Unassembled WGS sequence"/>
</dbReference>
<name>F9WDM5_TRYCI</name>
<reference evidence="1 2" key="2">
    <citation type="journal article" date="2012" name="Proc. Natl. Acad. Sci. U.S.A.">
        <title>Antigenic diversity is generated by distinct evolutionary mechanisms in African trypanosome species.</title>
        <authorList>
            <person name="Jackson A.P."/>
            <person name="Berry A."/>
            <person name="Aslett M."/>
            <person name="Allison H.C."/>
            <person name="Burton P."/>
            <person name="Vavrova-Anderson J."/>
            <person name="Brown R."/>
            <person name="Browne H."/>
            <person name="Corton N."/>
            <person name="Hauser H."/>
            <person name="Gamble J."/>
            <person name="Gilderthorp R."/>
            <person name="Marcello L."/>
            <person name="McQuillan J."/>
            <person name="Otto T.D."/>
            <person name="Quail M.A."/>
            <person name="Sanders M.J."/>
            <person name="van Tonder A."/>
            <person name="Ginger M.L."/>
            <person name="Field M.C."/>
            <person name="Barry J.D."/>
            <person name="Hertz-Fowler C."/>
            <person name="Berriman M."/>
        </authorList>
    </citation>
    <scope>NUCLEOTIDE SEQUENCE [LARGE SCALE GENOMIC DNA]</scope>
    <source>
        <strain evidence="1 2">IL3000</strain>
    </source>
</reference>
<evidence type="ECO:0000313" key="2">
    <source>
        <dbReference type="Proteomes" id="UP000000702"/>
    </source>
</evidence>
<reference evidence="2" key="1">
    <citation type="submission" date="2011-07" db="EMBL/GenBank/DDBJ databases">
        <title>Divergent evolution of antigenic variation in African trypanosomes.</title>
        <authorList>
            <person name="Jackson A.P."/>
            <person name="Berry A."/>
            <person name="Allison H.C."/>
            <person name="Burton P."/>
            <person name="Anderson J."/>
            <person name="Aslett M."/>
            <person name="Brown R."/>
            <person name="Corton N."/>
            <person name="Harris D."/>
            <person name="Hauser H."/>
            <person name="Gamble J."/>
            <person name="Gilderthorp R."/>
            <person name="McQuillan J."/>
            <person name="Quail M.A."/>
            <person name="Sanders M."/>
            <person name="Van Tonder A."/>
            <person name="Ginger M.L."/>
            <person name="Donelson J.E."/>
            <person name="Field M.C."/>
            <person name="Barry J.D."/>
            <person name="Berriman M."/>
            <person name="Hertz-Fowler C."/>
        </authorList>
    </citation>
    <scope>NUCLEOTIDE SEQUENCE [LARGE SCALE GENOMIC DNA]</scope>
    <source>
        <strain evidence="2">IL3000</strain>
    </source>
</reference>
<evidence type="ECO:0000313" key="1">
    <source>
        <dbReference type="EMBL" id="CCD15379.1"/>
    </source>
</evidence>
<proteinExistence type="predicted"/>
<accession>F9WDM5</accession>
<sequence>MQVSEMWEMCSSRFVLACAYGVSLLIRAFFNGFGGSTHIFHDVRRLRKSVVPFSVTASMCRECFFKVRWVTYTGAVPWVSIPMLSCSVYAQETWLALDTLAWFQGPALSTGHRMDWGRASKRTLVRPTPRASQLSRQSGVK</sequence>
<dbReference type="EMBL" id="CAEQ01001889">
    <property type="protein sequence ID" value="CCD15379.1"/>
    <property type="molecule type" value="Genomic_DNA"/>
</dbReference>
<gene>
    <name evidence="1" type="ORF">TCIL3000_0_59050</name>
</gene>
<dbReference type="AlphaFoldDB" id="F9WDM5"/>
<comment type="caution">
    <text evidence="1">The sequence shown here is derived from an EMBL/GenBank/DDBJ whole genome shotgun (WGS) entry which is preliminary data.</text>
</comment>
<organism evidence="1 2">
    <name type="scientific">Trypanosoma congolense (strain IL3000)</name>
    <dbReference type="NCBI Taxonomy" id="1068625"/>
    <lineage>
        <taxon>Eukaryota</taxon>
        <taxon>Discoba</taxon>
        <taxon>Euglenozoa</taxon>
        <taxon>Kinetoplastea</taxon>
        <taxon>Metakinetoplastina</taxon>
        <taxon>Trypanosomatida</taxon>
        <taxon>Trypanosomatidae</taxon>
        <taxon>Trypanosoma</taxon>
        <taxon>Nannomonas</taxon>
    </lineage>
</organism>
<protein>
    <submittedName>
        <fullName evidence="1">Uncharacterized protein</fullName>
    </submittedName>
</protein>